<dbReference type="KEGG" id="pbt:ING2E5B_2227"/>
<reference evidence="1 2" key="1">
    <citation type="submission" date="2014-08" db="EMBL/GenBank/DDBJ databases">
        <authorList>
            <person name="Wibberg D."/>
        </authorList>
    </citation>
    <scope>NUCLEOTIDE SEQUENCE [LARGE SCALE GENOMIC DNA]</scope>
    <source>
        <strain evidence="2">ING2-E5B</strain>
    </source>
</reference>
<dbReference type="InterPro" id="IPR029063">
    <property type="entry name" value="SAM-dependent_MTases_sf"/>
</dbReference>
<sequence>MPHITINNCPICNSSDIVNTFNAVDHFSTKEIFPIYDCSNCGFRFTNNFPSDDIIGRYYDSPDYISHSDSKKGVINRLYHFLREFMLKKKGNLVSKFSTGNRLLDIGSGTGYFLKAAKERGYSVSGIEKDSKARNFAIDTFGLDVKGEDFLWNINSDSLDVVTLWHVLEHMQNLNEVVDKLFNILSKDGTLILALPNHNSYDAGIYKEYWAAYDVPRHLWHFTPATVEKLLNKHQFKIIKQKTMPLDAFYISLLSEKYRGSGKLYQYFKAIIVGKIGFLLSLSNVNQSSSVIYIAKKKKN</sequence>
<dbReference type="STRING" id="1562970.ING2E5B_2227"/>
<accession>A0A098C221</accession>
<organism evidence="1 2">
    <name type="scientific">Fermentimonas caenicola</name>
    <dbReference type="NCBI Taxonomy" id="1562970"/>
    <lineage>
        <taxon>Bacteria</taxon>
        <taxon>Pseudomonadati</taxon>
        <taxon>Bacteroidota</taxon>
        <taxon>Bacteroidia</taxon>
        <taxon>Bacteroidales</taxon>
        <taxon>Dysgonomonadaceae</taxon>
        <taxon>Fermentimonas</taxon>
    </lineage>
</organism>
<dbReference type="SUPFAM" id="SSF53335">
    <property type="entry name" value="S-adenosyl-L-methionine-dependent methyltransferases"/>
    <property type="match status" value="1"/>
</dbReference>
<dbReference type="Gene3D" id="3.40.50.150">
    <property type="entry name" value="Vaccinia Virus protein VP39"/>
    <property type="match status" value="1"/>
</dbReference>
<protein>
    <recommendedName>
        <fullName evidence="3">Methyltransferase</fullName>
    </recommendedName>
</protein>
<dbReference type="OrthoDB" id="2370471at2"/>
<evidence type="ECO:0000313" key="1">
    <source>
        <dbReference type="EMBL" id="CEA16955.1"/>
    </source>
</evidence>
<proteinExistence type="predicted"/>
<dbReference type="EMBL" id="LN515532">
    <property type="protein sequence ID" value="CEA16955.1"/>
    <property type="molecule type" value="Genomic_DNA"/>
</dbReference>
<dbReference type="PATRIC" id="fig|1562970.3.peg.2201"/>
<dbReference type="PANTHER" id="PTHR43861">
    <property type="entry name" value="TRANS-ACONITATE 2-METHYLTRANSFERASE-RELATED"/>
    <property type="match status" value="1"/>
</dbReference>
<evidence type="ECO:0000313" key="2">
    <source>
        <dbReference type="Proteomes" id="UP000032417"/>
    </source>
</evidence>
<dbReference type="Proteomes" id="UP000032417">
    <property type="component" value="Chromosome 1"/>
</dbReference>
<dbReference type="AlphaFoldDB" id="A0A098C221"/>
<name>A0A098C221_9BACT</name>
<dbReference type="CDD" id="cd02440">
    <property type="entry name" value="AdoMet_MTases"/>
    <property type="match status" value="1"/>
</dbReference>
<dbReference type="Pfam" id="PF13489">
    <property type="entry name" value="Methyltransf_23"/>
    <property type="match status" value="1"/>
</dbReference>
<dbReference type="PANTHER" id="PTHR43861:SF6">
    <property type="entry name" value="METHYLTRANSFERASE TYPE 11"/>
    <property type="match status" value="1"/>
</dbReference>
<dbReference type="HOGENOM" id="CLU_068669_1_0_10"/>
<gene>
    <name evidence="1" type="ORF">ING2E5B_2227</name>
</gene>
<evidence type="ECO:0008006" key="3">
    <source>
        <dbReference type="Google" id="ProtNLM"/>
    </source>
</evidence>
<keyword evidence="2" id="KW-1185">Reference proteome</keyword>